<comment type="caution">
    <text evidence="1">The sequence shown here is derived from an EMBL/GenBank/DDBJ whole genome shotgun (WGS) entry which is preliminary data.</text>
</comment>
<sequence>MIYGTYSASVAMHVVQQLGNLVDHIARFEGALIMYLRVASPFMNTQENQRGNWLDKKFVSLGFTATAIAQFMGSANIGARPFCLMPREVNMTVHIRLDFG</sequence>
<proteinExistence type="predicted"/>
<protein>
    <submittedName>
        <fullName evidence="1">Uncharacterized protein</fullName>
    </submittedName>
</protein>
<name>A0A225VV74_9STRA</name>
<dbReference type="AlphaFoldDB" id="A0A225VV74"/>
<dbReference type="Proteomes" id="UP000198211">
    <property type="component" value="Unassembled WGS sequence"/>
</dbReference>
<accession>A0A225VV74</accession>
<organism evidence="1 2">
    <name type="scientific">Phytophthora megakarya</name>
    <dbReference type="NCBI Taxonomy" id="4795"/>
    <lineage>
        <taxon>Eukaryota</taxon>
        <taxon>Sar</taxon>
        <taxon>Stramenopiles</taxon>
        <taxon>Oomycota</taxon>
        <taxon>Peronosporomycetes</taxon>
        <taxon>Peronosporales</taxon>
        <taxon>Peronosporaceae</taxon>
        <taxon>Phytophthora</taxon>
    </lineage>
</organism>
<evidence type="ECO:0000313" key="1">
    <source>
        <dbReference type="EMBL" id="OWZ08798.1"/>
    </source>
</evidence>
<dbReference type="EMBL" id="NBNE01003018">
    <property type="protein sequence ID" value="OWZ08798.1"/>
    <property type="molecule type" value="Genomic_DNA"/>
</dbReference>
<gene>
    <name evidence="1" type="ORF">PHMEG_00018602</name>
</gene>
<keyword evidence="2" id="KW-1185">Reference proteome</keyword>
<evidence type="ECO:0000313" key="2">
    <source>
        <dbReference type="Proteomes" id="UP000198211"/>
    </source>
</evidence>
<reference evidence="2" key="1">
    <citation type="submission" date="2017-03" db="EMBL/GenBank/DDBJ databases">
        <title>Phytopthora megakarya and P. palmivora, two closely related causual agents of cacao black pod achieved similar genome size and gene model numbers by different mechanisms.</title>
        <authorList>
            <person name="Ali S."/>
            <person name="Shao J."/>
            <person name="Larry D.J."/>
            <person name="Kronmiller B."/>
            <person name="Shen D."/>
            <person name="Strem M.D."/>
            <person name="Melnick R.L."/>
            <person name="Guiltinan M.J."/>
            <person name="Tyler B.M."/>
            <person name="Meinhardt L.W."/>
            <person name="Bailey B.A."/>
        </authorList>
    </citation>
    <scope>NUCLEOTIDE SEQUENCE [LARGE SCALE GENOMIC DNA]</scope>
    <source>
        <strain evidence="2">zdho120</strain>
    </source>
</reference>